<organism evidence="2">
    <name type="scientific">viral metagenome</name>
    <dbReference type="NCBI Taxonomy" id="1070528"/>
    <lineage>
        <taxon>unclassified sequences</taxon>
        <taxon>metagenomes</taxon>
        <taxon>organismal metagenomes</taxon>
    </lineage>
</organism>
<dbReference type="Pfam" id="PF10263">
    <property type="entry name" value="SprT-like"/>
    <property type="match status" value="1"/>
</dbReference>
<evidence type="ECO:0000259" key="1">
    <source>
        <dbReference type="Pfam" id="PF10263"/>
    </source>
</evidence>
<reference evidence="2" key="1">
    <citation type="journal article" date="2020" name="Nature">
        <title>Giant virus diversity and host interactions through global metagenomics.</title>
        <authorList>
            <person name="Schulz F."/>
            <person name="Roux S."/>
            <person name="Paez-Espino D."/>
            <person name="Jungbluth S."/>
            <person name="Walsh D.A."/>
            <person name="Denef V.J."/>
            <person name="McMahon K.D."/>
            <person name="Konstantinidis K.T."/>
            <person name="Eloe-Fadrosh E.A."/>
            <person name="Kyrpides N.C."/>
            <person name="Woyke T."/>
        </authorList>
    </citation>
    <scope>NUCLEOTIDE SEQUENCE</scope>
    <source>
        <strain evidence="2">GVMAG-M-3300021343-4</strain>
    </source>
</reference>
<evidence type="ECO:0000313" key="2">
    <source>
        <dbReference type="EMBL" id="QHT04614.1"/>
    </source>
</evidence>
<accession>A0A6C0CLT0</accession>
<feature type="domain" description="SprT-like" evidence="1">
    <location>
        <begin position="220"/>
        <end position="287"/>
    </location>
</feature>
<protein>
    <recommendedName>
        <fullName evidence="1">SprT-like domain-containing protein</fullName>
    </recommendedName>
</protein>
<dbReference type="EMBL" id="MN739435">
    <property type="protein sequence ID" value="QHT04614.1"/>
    <property type="molecule type" value="Genomic_DNA"/>
</dbReference>
<sequence>MKDDNIPTVDLNQTEKFRNKLEKMYFSLSKITNTFYINLYEKKGDTWDVIIKNPAMIPKGGSGTDLKFVINTDKSKALIVRCTTKKIGTSDDTRVLDFGYVWTMGDAHKLPSLTKKIKNSDPWLLSMEAVKYTFENVQTVNNIYSQNTKDELEARVTNAKELHSLKDDAISKIKKEYSRIFPDRKDPFKTIDVHSTISINDWNIEKGKIGYFHPYNCGDAGIVSSDTVPKFNNITFHTHVFSEHRFSMDFIKQILLHELLHAQLHKSCYDGDTTHGDEFHKMADAVGLEMKYRS</sequence>
<dbReference type="InterPro" id="IPR006640">
    <property type="entry name" value="SprT-like_domain"/>
</dbReference>
<name>A0A6C0CLT0_9ZZZZ</name>
<proteinExistence type="predicted"/>
<dbReference type="AlphaFoldDB" id="A0A6C0CLT0"/>
<dbReference type="GO" id="GO:0006950">
    <property type="term" value="P:response to stress"/>
    <property type="evidence" value="ECO:0007669"/>
    <property type="project" value="UniProtKB-ARBA"/>
</dbReference>